<gene>
    <name evidence="2" type="ORF">DLM65_01520</name>
</gene>
<evidence type="ECO:0000259" key="1">
    <source>
        <dbReference type="Pfam" id="PF12680"/>
    </source>
</evidence>
<dbReference type="AlphaFoldDB" id="A0A2W5ZL78"/>
<feature type="domain" description="SnoaL-like" evidence="1">
    <location>
        <begin position="23"/>
        <end position="128"/>
    </location>
</feature>
<dbReference type="InterPro" id="IPR032710">
    <property type="entry name" value="NTF2-like_dom_sf"/>
</dbReference>
<name>A0A2W5ZL78_9BACT</name>
<dbReference type="EMBL" id="QHBU01000031">
    <property type="protein sequence ID" value="PZR83606.1"/>
    <property type="molecule type" value="Genomic_DNA"/>
</dbReference>
<comment type="caution">
    <text evidence="2">The sequence shown here is derived from an EMBL/GenBank/DDBJ whole genome shotgun (WGS) entry which is preliminary data.</text>
</comment>
<dbReference type="InterPro" id="IPR037401">
    <property type="entry name" value="SnoaL-like"/>
</dbReference>
<reference evidence="2 3" key="1">
    <citation type="journal article" date="2017" name="Nature">
        <title>Atmospheric trace gases support primary production in Antarctic desert surface soil.</title>
        <authorList>
            <person name="Ji M."/>
            <person name="Greening C."/>
            <person name="Vanwonterghem I."/>
            <person name="Carere C.R."/>
            <person name="Bay S.K."/>
            <person name="Steen J.A."/>
            <person name="Montgomery K."/>
            <person name="Lines T."/>
            <person name="Beardall J."/>
            <person name="van Dorst J."/>
            <person name="Snape I."/>
            <person name="Stott M.B."/>
            <person name="Hugenholtz P."/>
            <person name="Ferrari B.C."/>
        </authorList>
    </citation>
    <scope>NUCLEOTIDE SEQUENCE [LARGE SCALE GENOMIC DNA]</scope>
    <source>
        <strain evidence="2">RRmetagenome_bin12</strain>
    </source>
</reference>
<dbReference type="SUPFAM" id="SSF54427">
    <property type="entry name" value="NTF2-like"/>
    <property type="match status" value="1"/>
</dbReference>
<evidence type="ECO:0000313" key="2">
    <source>
        <dbReference type="EMBL" id="PZR83606.1"/>
    </source>
</evidence>
<protein>
    <recommendedName>
        <fullName evidence="1">SnoaL-like domain-containing protein</fullName>
    </recommendedName>
</protein>
<evidence type="ECO:0000313" key="3">
    <source>
        <dbReference type="Proteomes" id="UP000248724"/>
    </source>
</evidence>
<dbReference type="Proteomes" id="UP000248724">
    <property type="component" value="Unassembled WGS sequence"/>
</dbReference>
<proteinExistence type="predicted"/>
<dbReference type="Pfam" id="PF12680">
    <property type="entry name" value="SnoaL_2"/>
    <property type="match status" value="1"/>
</dbReference>
<accession>A0A2W5ZL78</accession>
<dbReference type="Gene3D" id="3.10.450.50">
    <property type="match status" value="1"/>
</dbReference>
<organism evidence="2 3">
    <name type="scientific">Candidatus Aeolococcus gillhamiae</name>
    <dbReference type="NCBI Taxonomy" id="3127015"/>
    <lineage>
        <taxon>Bacteria</taxon>
        <taxon>Bacillati</taxon>
        <taxon>Candidatus Dormiibacterota</taxon>
        <taxon>Candidatus Dormibacteria</taxon>
        <taxon>Candidatus Aeolococcales</taxon>
        <taxon>Candidatus Aeolococcaceae</taxon>
        <taxon>Candidatus Aeolococcus</taxon>
    </lineage>
</organism>
<sequence length="150" mass="16944">MPLRPDRVVGDDVGDSAAVADWVRCYIDVWRSGDHLRVSELFTDDAVYYTDAFRPPRRGLAEIEEYWRIAGDPPDAFEAHYDPLIVSGDHAVVTGFSRYFDDSRSRVDKEYANLFVLTFAADGRCTEYREWYMLRGEDGPAALAAAGAHT</sequence>